<reference evidence="1 2" key="1">
    <citation type="journal article" date="2024" name="IMA Fungus">
        <title>Apiospora arundinis, a panoply of carbohydrate-active enzymes and secondary metabolites.</title>
        <authorList>
            <person name="Sorensen T."/>
            <person name="Petersen C."/>
            <person name="Muurmann A.T."/>
            <person name="Christiansen J.V."/>
            <person name="Brundto M.L."/>
            <person name="Overgaard C.K."/>
            <person name="Boysen A.T."/>
            <person name="Wollenberg R.D."/>
            <person name="Larsen T.O."/>
            <person name="Sorensen J.L."/>
            <person name="Nielsen K.L."/>
            <person name="Sondergaard T.E."/>
        </authorList>
    </citation>
    <scope>NUCLEOTIDE SEQUENCE [LARGE SCALE GENOMIC DNA]</scope>
    <source>
        <strain evidence="1 2">AAU 773</strain>
    </source>
</reference>
<proteinExistence type="predicted"/>
<evidence type="ECO:0000313" key="1">
    <source>
        <dbReference type="EMBL" id="KAK8857162.1"/>
    </source>
</evidence>
<organism evidence="1 2">
    <name type="scientific">Apiospora arundinis</name>
    <dbReference type="NCBI Taxonomy" id="335852"/>
    <lineage>
        <taxon>Eukaryota</taxon>
        <taxon>Fungi</taxon>
        <taxon>Dikarya</taxon>
        <taxon>Ascomycota</taxon>
        <taxon>Pezizomycotina</taxon>
        <taxon>Sordariomycetes</taxon>
        <taxon>Xylariomycetidae</taxon>
        <taxon>Amphisphaeriales</taxon>
        <taxon>Apiosporaceae</taxon>
        <taxon>Apiospora</taxon>
    </lineage>
</organism>
<protein>
    <submittedName>
        <fullName evidence="1">Uncharacterized protein</fullName>
    </submittedName>
</protein>
<keyword evidence="2" id="KW-1185">Reference proteome</keyword>
<sequence length="67" mass="7749">MPSPPTLHNLHLTIALYLPNPSKIQSPIPTLDTTYSLPLTRKKKKKPEKLLRTCCLHRRTKIAYRQS</sequence>
<evidence type="ECO:0000313" key="2">
    <source>
        <dbReference type="Proteomes" id="UP001390339"/>
    </source>
</evidence>
<dbReference type="EMBL" id="JAPCWZ010000007">
    <property type="protein sequence ID" value="KAK8857162.1"/>
    <property type="molecule type" value="Genomic_DNA"/>
</dbReference>
<gene>
    <name evidence="1" type="ORF">PGQ11_013074</name>
</gene>
<accession>A0ABR2I5F2</accession>
<name>A0ABR2I5F2_9PEZI</name>
<dbReference type="Proteomes" id="UP001390339">
    <property type="component" value="Unassembled WGS sequence"/>
</dbReference>
<comment type="caution">
    <text evidence="1">The sequence shown here is derived from an EMBL/GenBank/DDBJ whole genome shotgun (WGS) entry which is preliminary data.</text>
</comment>